<name>W7IT33_9PSEU</name>
<dbReference type="InterPro" id="IPR013113">
    <property type="entry name" value="SIP_FAD-bd"/>
</dbReference>
<dbReference type="InterPro" id="IPR007037">
    <property type="entry name" value="SIP_rossman_dom"/>
</dbReference>
<evidence type="ECO:0000313" key="3">
    <source>
        <dbReference type="Proteomes" id="UP000019277"/>
    </source>
</evidence>
<dbReference type="Pfam" id="PF04954">
    <property type="entry name" value="SIP"/>
    <property type="match status" value="1"/>
</dbReference>
<dbReference type="Gene3D" id="2.40.30.10">
    <property type="entry name" value="Translation factors"/>
    <property type="match status" value="1"/>
</dbReference>
<dbReference type="InterPro" id="IPR017938">
    <property type="entry name" value="Riboflavin_synthase-like_b-brl"/>
</dbReference>
<dbReference type="OrthoDB" id="3291337at2"/>
<dbReference type="Pfam" id="PF08021">
    <property type="entry name" value="FAD_binding_9"/>
    <property type="match status" value="1"/>
</dbReference>
<accession>W7IT33</accession>
<dbReference type="STRING" id="909613.UO65_4787"/>
<dbReference type="PANTHER" id="PTHR30157">
    <property type="entry name" value="FERRIC REDUCTASE, NADPH-DEPENDENT"/>
    <property type="match status" value="1"/>
</dbReference>
<dbReference type="PATRIC" id="fig|909613.9.peg.4786"/>
<dbReference type="EMBL" id="AYXG01000183">
    <property type="protein sequence ID" value="EWC59927.1"/>
    <property type="molecule type" value="Genomic_DNA"/>
</dbReference>
<organism evidence="2 3">
    <name type="scientific">Actinokineospora spheciospongiae</name>
    <dbReference type="NCBI Taxonomy" id="909613"/>
    <lineage>
        <taxon>Bacteria</taxon>
        <taxon>Bacillati</taxon>
        <taxon>Actinomycetota</taxon>
        <taxon>Actinomycetes</taxon>
        <taxon>Pseudonocardiales</taxon>
        <taxon>Pseudonocardiaceae</taxon>
        <taxon>Actinokineospora</taxon>
    </lineage>
</organism>
<sequence length="262" mass="27911">MAANRVKPANAEPLTLGVLRSTRISPGFVRVTFGGADLARFTPMGFDQWFRLFIPVSDDSLSKVPDRLTAASYVRLLTTSKTSRPIVRNYTVRAHRAEGPELDVDFVVHGDGPAGTWAGNCAVGDRVAIIDEGISFTPPPSTREFVLVADESGLPAVAGVLASLDAGATGRAVIEVGAAEDRQEVTAPTGVEVTWVVRADPHAVPGRAALAAAEALPVPTGRFYGWVVGESGLATGLRRHWVRAGVPKEDIVFCGYWRAPKR</sequence>
<accession>A0A8E2WUA1</accession>
<evidence type="ECO:0000259" key="1">
    <source>
        <dbReference type="PROSITE" id="PS51384"/>
    </source>
</evidence>
<dbReference type="CDD" id="cd06193">
    <property type="entry name" value="siderophore_interacting"/>
    <property type="match status" value="1"/>
</dbReference>
<dbReference type="SUPFAM" id="SSF63380">
    <property type="entry name" value="Riboflavin synthase domain-like"/>
    <property type="match status" value="1"/>
</dbReference>
<proteinExistence type="predicted"/>
<dbReference type="PANTHER" id="PTHR30157:SF0">
    <property type="entry name" value="NADPH-DEPENDENT FERRIC-CHELATE REDUCTASE"/>
    <property type="match status" value="1"/>
</dbReference>
<dbReference type="InterPro" id="IPR039261">
    <property type="entry name" value="FNR_nucleotide-bd"/>
</dbReference>
<feature type="domain" description="FAD-binding FR-type" evidence="1">
    <location>
        <begin position="11"/>
        <end position="139"/>
    </location>
</feature>
<dbReference type="Gene3D" id="3.40.50.80">
    <property type="entry name" value="Nucleotide-binding domain of ferredoxin-NADP reductase (FNR) module"/>
    <property type="match status" value="1"/>
</dbReference>
<keyword evidence="3" id="KW-1185">Reference proteome</keyword>
<dbReference type="AlphaFoldDB" id="W7IT33"/>
<protein>
    <submittedName>
        <fullName evidence="2">Putative siderophore interacting protein</fullName>
    </submittedName>
</protein>
<reference evidence="2 3" key="1">
    <citation type="journal article" date="2014" name="Genome Announc.">
        <title>Draft Genome Sequence of the Antitrypanosomally Active Sponge-Associated Bacterium Actinokineospora sp. Strain EG49.</title>
        <authorList>
            <person name="Harjes J."/>
            <person name="Ryu T."/>
            <person name="Abdelmohsen U.R."/>
            <person name="Moitinho-Silva L."/>
            <person name="Horn H."/>
            <person name="Ravasi T."/>
            <person name="Hentschel U."/>
        </authorList>
    </citation>
    <scope>NUCLEOTIDE SEQUENCE [LARGE SCALE GENOMIC DNA]</scope>
    <source>
        <strain evidence="2 3">EG49</strain>
    </source>
</reference>
<dbReference type="GO" id="GO:0016491">
    <property type="term" value="F:oxidoreductase activity"/>
    <property type="evidence" value="ECO:0007669"/>
    <property type="project" value="InterPro"/>
</dbReference>
<comment type="caution">
    <text evidence="2">The sequence shown here is derived from an EMBL/GenBank/DDBJ whole genome shotgun (WGS) entry which is preliminary data.</text>
</comment>
<dbReference type="InterPro" id="IPR039374">
    <property type="entry name" value="SIP_fam"/>
</dbReference>
<evidence type="ECO:0000313" key="2">
    <source>
        <dbReference type="EMBL" id="EWC59927.1"/>
    </source>
</evidence>
<dbReference type="eggNOG" id="COG2375">
    <property type="taxonomic scope" value="Bacteria"/>
</dbReference>
<dbReference type="PROSITE" id="PS51384">
    <property type="entry name" value="FAD_FR"/>
    <property type="match status" value="1"/>
</dbReference>
<dbReference type="InterPro" id="IPR017927">
    <property type="entry name" value="FAD-bd_FR_type"/>
</dbReference>
<dbReference type="Proteomes" id="UP000019277">
    <property type="component" value="Unassembled WGS sequence"/>
</dbReference>
<gene>
    <name evidence="2" type="ORF">UO65_4787</name>
</gene>